<gene>
    <name evidence="9" type="ORF">CQA57_03075</name>
</gene>
<feature type="coiled-coil region" evidence="8">
    <location>
        <begin position="212"/>
        <end position="239"/>
    </location>
</feature>
<evidence type="ECO:0000256" key="4">
    <source>
        <dbReference type="ARBA" id="ARBA00022452"/>
    </source>
</evidence>
<evidence type="ECO:0000256" key="7">
    <source>
        <dbReference type="ARBA" id="ARBA00023237"/>
    </source>
</evidence>
<dbReference type="InterPro" id="IPR003423">
    <property type="entry name" value="OMP_efflux"/>
</dbReference>
<evidence type="ECO:0000256" key="5">
    <source>
        <dbReference type="ARBA" id="ARBA00022692"/>
    </source>
</evidence>
<dbReference type="PANTHER" id="PTHR30026">
    <property type="entry name" value="OUTER MEMBRANE PROTEIN TOLC"/>
    <property type="match status" value="1"/>
</dbReference>
<proteinExistence type="inferred from homology"/>
<dbReference type="RefSeq" id="WP_115578770.1">
    <property type="nucleotide sequence ID" value="NZ_NXLX01000005.1"/>
</dbReference>
<keyword evidence="3" id="KW-0813">Transport</keyword>
<dbReference type="PANTHER" id="PTHR30026:SF5">
    <property type="entry name" value="ABC-TYPE EFFLUX SYSTEM SECRETIN COMPONENT"/>
    <property type="match status" value="1"/>
</dbReference>
<evidence type="ECO:0000256" key="2">
    <source>
        <dbReference type="ARBA" id="ARBA00007613"/>
    </source>
</evidence>
<dbReference type="Proteomes" id="UP000256695">
    <property type="component" value="Unassembled WGS sequence"/>
</dbReference>
<comment type="similarity">
    <text evidence="2">Belongs to the outer membrane factor (OMF) (TC 1.B.17) family.</text>
</comment>
<protein>
    <submittedName>
        <fullName evidence="9">TolC family protein</fullName>
    </submittedName>
</protein>
<keyword evidence="6" id="KW-0472">Membrane</keyword>
<dbReference type="SUPFAM" id="SSF56954">
    <property type="entry name" value="Outer membrane efflux proteins (OEP)"/>
    <property type="match status" value="1"/>
</dbReference>
<evidence type="ECO:0000313" key="10">
    <source>
        <dbReference type="Proteomes" id="UP000256695"/>
    </source>
</evidence>
<organism evidence="9 10">
    <name type="scientific">Helicobacter anseris</name>
    <dbReference type="NCBI Taxonomy" id="375926"/>
    <lineage>
        <taxon>Bacteria</taxon>
        <taxon>Pseudomonadati</taxon>
        <taxon>Campylobacterota</taxon>
        <taxon>Epsilonproteobacteria</taxon>
        <taxon>Campylobacterales</taxon>
        <taxon>Helicobacteraceae</taxon>
        <taxon>Helicobacter</taxon>
    </lineage>
</organism>
<evidence type="ECO:0000256" key="8">
    <source>
        <dbReference type="SAM" id="Coils"/>
    </source>
</evidence>
<keyword evidence="8" id="KW-0175">Coiled coil</keyword>
<evidence type="ECO:0000256" key="1">
    <source>
        <dbReference type="ARBA" id="ARBA00004442"/>
    </source>
</evidence>
<keyword evidence="7" id="KW-0998">Cell outer membrane</keyword>
<comment type="subcellular location">
    <subcellularLocation>
        <location evidence="1">Cell outer membrane</location>
    </subcellularLocation>
</comment>
<dbReference type="AlphaFoldDB" id="A0A3D8J9H7"/>
<dbReference type="Gene3D" id="1.20.1600.10">
    <property type="entry name" value="Outer membrane efflux proteins (OEP)"/>
    <property type="match status" value="1"/>
</dbReference>
<keyword evidence="10" id="KW-1185">Reference proteome</keyword>
<keyword evidence="4" id="KW-1134">Transmembrane beta strand</keyword>
<dbReference type="OrthoDB" id="9810862at2"/>
<dbReference type="GO" id="GO:1990281">
    <property type="term" value="C:efflux pump complex"/>
    <property type="evidence" value="ECO:0007669"/>
    <property type="project" value="TreeGrafter"/>
</dbReference>
<comment type="caution">
    <text evidence="9">The sequence shown here is derived from an EMBL/GenBank/DDBJ whole genome shotgun (WGS) entry which is preliminary data.</text>
</comment>
<dbReference type="GO" id="GO:0015288">
    <property type="term" value="F:porin activity"/>
    <property type="evidence" value="ECO:0007669"/>
    <property type="project" value="TreeGrafter"/>
</dbReference>
<dbReference type="GO" id="GO:0015562">
    <property type="term" value="F:efflux transmembrane transporter activity"/>
    <property type="evidence" value="ECO:0007669"/>
    <property type="project" value="InterPro"/>
</dbReference>
<reference evidence="9 10" key="1">
    <citation type="submission" date="2018-04" db="EMBL/GenBank/DDBJ databases">
        <title>Novel Campyloabacter and Helicobacter Species and Strains.</title>
        <authorList>
            <person name="Mannion A.J."/>
            <person name="Shen Z."/>
            <person name="Fox J.G."/>
        </authorList>
    </citation>
    <scope>NUCLEOTIDE SEQUENCE [LARGE SCALE GENOMIC DNA]</scope>
    <source>
        <strain evidence="9 10">MIT 04-9362</strain>
    </source>
</reference>
<dbReference type="InterPro" id="IPR051906">
    <property type="entry name" value="TolC-like"/>
</dbReference>
<evidence type="ECO:0000256" key="3">
    <source>
        <dbReference type="ARBA" id="ARBA00022448"/>
    </source>
</evidence>
<name>A0A3D8J9H7_9HELI</name>
<dbReference type="GO" id="GO:0009279">
    <property type="term" value="C:cell outer membrane"/>
    <property type="evidence" value="ECO:0007669"/>
    <property type="project" value="UniProtKB-SubCell"/>
</dbReference>
<evidence type="ECO:0000256" key="6">
    <source>
        <dbReference type="ARBA" id="ARBA00023136"/>
    </source>
</evidence>
<keyword evidence="5" id="KW-0812">Transmembrane</keyword>
<dbReference type="EMBL" id="NXLX01000005">
    <property type="protein sequence ID" value="RDU74088.1"/>
    <property type="molecule type" value="Genomic_DNA"/>
</dbReference>
<evidence type="ECO:0000313" key="9">
    <source>
        <dbReference type="EMBL" id="RDU74088.1"/>
    </source>
</evidence>
<accession>A0A3D8J9H7</accession>
<dbReference type="Pfam" id="PF02321">
    <property type="entry name" value="OEP"/>
    <property type="match status" value="2"/>
</dbReference>
<sequence length="459" mass="51408">MLRAIFFIVSIFLFGLTKDLSMQEAWHYVLEHNDGIKAEELGVKRQEKLTLGSKLSFLPNIDFSAFYIHLADPVNIDTTATKQKIVNTISSGNGAGTALAPLFQGALSHIPDQINVIKQDVIVGSLNIIYPLYTGGKRIYAAKIAKLQEVDANEALRLKKLATFEELTKIYYGVWLQQQILQTLQDIESGSKNHYENAQKLQKAGQIAKLEVLSAQVALDKAKNKTKEAQNALEVSQMALDLVLGLQNVNPSSKIIMPHTALKESEGYFVQKTLDSYPILKSLDQKILITKEMKKIEISKFLPEVTLIGSYFVDNNFLFNQSLPSWYAGIAARMPLVTIGGRIPQIQATKIAQMQLDKTKSQVSKDMELLVKRTYKEMQFAQEEYWSLDSSIDLAKENLKLQEKAFAQGLATSLQVVDARNALASVLIEQKSIAYKYIVLLSKLMAVSDSVSMFYEIQQ</sequence>